<keyword evidence="4" id="KW-1185">Reference proteome</keyword>
<evidence type="ECO:0000313" key="4">
    <source>
        <dbReference type="Proteomes" id="UP001498421"/>
    </source>
</evidence>
<dbReference type="SUPFAM" id="SSF48403">
    <property type="entry name" value="Ankyrin repeat"/>
    <property type="match status" value="1"/>
</dbReference>
<dbReference type="Proteomes" id="UP001498421">
    <property type="component" value="Unassembled WGS sequence"/>
</dbReference>
<evidence type="ECO:0000256" key="2">
    <source>
        <dbReference type="ARBA" id="ARBA00023043"/>
    </source>
</evidence>
<dbReference type="Gene3D" id="1.25.40.20">
    <property type="entry name" value="Ankyrin repeat-containing domain"/>
    <property type="match status" value="1"/>
</dbReference>
<reference evidence="3 4" key="1">
    <citation type="journal article" date="2025" name="Microbiol. Resour. Announc.">
        <title>Draft genome sequences for Neonectria magnoliae and Neonectria punicea, canker pathogens of Liriodendron tulipifera and Acer saccharum in West Virginia.</title>
        <authorList>
            <person name="Petronek H.M."/>
            <person name="Kasson M.T."/>
            <person name="Metheny A.M."/>
            <person name="Stauder C.M."/>
            <person name="Lovett B."/>
            <person name="Lynch S.C."/>
            <person name="Garnas J.R."/>
            <person name="Kasson L.R."/>
            <person name="Stajich J.E."/>
        </authorList>
    </citation>
    <scope>NUCLEOTIDE SEQUENCE [LARGE SCALE GENOMIC DNA]</scope>
    <source>
        <strain evidence="3 4">NRRL 64651</strain>
    </source>
</reference>
<protein>
    <recommendedName>
        <fullName evidence="5">Ankyrin repeat protein</fullName>
    </recommendedName>
</protein>
<accession>A0ABR1I854</accession>
<organism evidence="3 4">
    <name type="scientific">Neonectria magnoliae</name>
    <dbReference type="NCBI Taxonomy" id="2732573"/>
    <lineage>
        <taxon>Eukaryota</taxon>
        <taxon>Fungi</taxon>
        <taxon>Dikarya</taxon>
        <taxon>Ascomycota</taxon>
        <taxon>Pezizomycotina</taxon>
        <taxon>Sordariomycetes</taxon>
        <taxon>Hypocreomycetidae</taxon>
        <taxon>Hypocreales</taxon>
        <taxon>Nectriaceae</taxon>
        <taxon>Neonectria</taxon>
    </lineage>
</organism>
<gene>
    <name evidence="3" type="ORF">QQZ08_003619</name>
</gene>
<keyword evidence="1" id="KW-0677">Repeat</keyword>
<name>A0ABR1I854_9HYPO</name>
<keyword evidence="2" id="KW-0040">ANK repeat</keyword>
<dbReference type="InterPro" id="IPR036770">
    <property type="entry name" value="Ankyrin_rpt-contain_sf"/>
</dbReference>
<sequence length="203" mass="22414">MATRNGHLEATRVLVHHDAKETFDFFGESPRYNALEQGYENIVEFLAGVFGPEDCQGLRSAPRTDVLSEVMEEAIHADDLEECKRLVSCGCPIDIELSDGDTAFLFSLFEGRLEIAAWLMSHGANVQRAARLNNGKWTTAVELAGLEESLTSILPQLFNEYLRQGGDLVHGDDYPLHKAAKVGNVKGLRTLLECIEDHIGTIA</sequence>
<comment type="caution">
    <text evidence="3">The sequence shown here is derived from an EMBL/GenBank/DDBJ whole genome shotgun (WGS) entry which is preliminary data.</text>
</comment>
<dbReference type="EMBL" id="JAZAVK010000025">
    <property type="protein sequence ID" value="KAK7429774.1"/>
    <property type="molecule type" value="Genomic_DNA"/>
</dbReference>
<proteinExistence type="predicted"/>
<evidence type="ECO:0008006" key="5">
    <source>
        <dbReference type="Google" id="ProtNLM"/>
    </source>
</evidence>
<dbReference type="PANTHER" id="PTHR24201">
    <property type="entry name" value="ANK_REP_REGION DOMAIN-CONTAINING PROTEIN"/>
    <property type="match status" value="1"/>
</dbReference>
<dbReference type="InterPro" id="IPR050776">
    <property type="entry name" value="Ank_Repeat/CDKN_Inhibitor"/>
</dbReference>
<evidence type="ECO:0000313" key="3">
    <source>
        <dbReference type="EMBL" id="KAK7429774.1"/>
    </source>
</evidence>
<evidence type="ECO:0000256" key="1">
    <source>
        <dbReference type="ARBA" id="ARBA00022737"/>
    </source>
</evidence>